<dbReference type="AlphaFoldDB" id="A0A2S0HUP6"/>
<dbReference type="EMBL" id="CP027062">
    <property type="protein sequence ID" value="AVI49893.1"/>
    <property type="molecule type" value="Genomic_DNA"/>
</dbReference>
<proteinExistence type="predicted"/>
<name>A0A2S0HUP6_9FLAO</name>
<keyword evidence="1" id="KW-0732">Signal</keyword>
<gene>
    <name evidence="2" type="ORF">C5O00_01390</name>
</gene>
<keyword evidence="3" id="KW-1185">Reference proteome</keyword>
<dbReference type="Proteomes" id="UP000238442">
    <property type="component" value="Chromosome"/>
</dbReference>
<sequence>MNYILSILTLFMSVSLFAQVGIGTTNPQATLDVNGTLRINTTDQESVITNKLGGLNNDGTFREVEIGGNLELKNNVLSIKKATDHSFGSIILPVKTNHDVDLLIGDGELNEGKSIIRIYNLLLGESKLTGIKAGYDGQSVWLYPQDGKLKLQANDNNSLPVNHIESNNKSGAKQYGMINIVYDGTRQKWIIMQNNE</sequence>
<evidence type="ECO:0000256" key="1">
    <source>
        <dbReference type="SAM" id="SignalP"/>
    </source>
</evidence>
<reference evidence="2 3" key="1">
    <citation type="submission" date="2018-02" db="EMBL/GenBank/DDBJ databases">
        <title>Genomic analysis of the strain RR4-38 isolated from a seawater recirculating aquaculture system.</title>
        <authorList>
            <person name="Kim Y.-S."/>
            <person name="Jang Y.H."/>
            <person name="Kim K.-H."/>
        </authorList>
    </citation>
    <scope>NUCLEOTIDE SEQUENCE [LARGE SCALE GENOMIC DNA]</scope>
    <source>
        <strain evidence="2 3">RR4-38</strain>
    </source>
</reference>
<evidence type="ECO:0000313" key="2">
    <source>
        <dbReference type="EMBL" id="AVI49893.1"/>
    </source>
</evidence>
<accession>A0A2S0HUP6</accession>
<protein>
    <submittedName>
        <fullName evidence="2">Uncharacterized protein</fullName>
    </submittedName>
</protein>
<feature type="chain" id="PRO_5015595660" evidence="1">
    <location>
        <begin position="19"/>
        <end position="196"/>
    </location>
</feature>
<feature type="signal peptide" evidence="1">
    <location>
        <begin position="1"/>
        <end position="18"/>
    </location>
</feature>
<organism evidence="2 3">
    <name type="scientific">Pukyongia salina</name>
    <dbReference type="NCBI Taxonomy" id="2094025"/>
    <lineage>
        <taxon>Bacteria</taxon>
        <taxon>Pseudomonadati</taxon>
        <taxon>Bacteroidota</taxon>
        <taxon>Flavobacteriia</taxon>
        <taxon>Flavobacteriales</taxon>
        <taxon>Flavobacteriaceae</taxon>
        <taxon>Pukyongia</taxon>
    </lineage>
</organism>
<dbReference type="RefSeq" id="WP_105214256.1">
    <property type="nucleotide sequence ID" value="NZ_CP027062.1"/>
</dbReference>
<dbReference type="OrthoDB" id="1438691at2"/>
<dbReference type="KEGG" id="aue:C5O00_01390"/>
<evidence type="ECO:0000313" key="3">
    <source>
        <dbReference type="Proteomes" id="UP000238442"/>
    </source>
</evidence>